<dbReference type="InterPro" id="IPR050297">
    <property type="entry name" value="LipidA_mod_glycosyltrf_83"/>
</dbReference>
<evidence type="ECO:0000256" key="2">
    <source>
        <dbReference type="ARBA" id="ARBA00022475"/>
    </source>
</evidence>
<reference evidence="9 10" key="1">
    <citation type="journal article" date="2015" name="Genom Data">
        <title>Draft genome sequence of a multidrug-resistant Chryseobacterium indologenes isolate from Malaysia.</title>
        <authorList>
            <person name="Yu C.Y."/>
            <person name="Ang G.Y."/>
            <person name="Cheng H.J."/>
            <person name="Cheong Y.M."/>
            <person name="Yin W.F."/>
            <person name="Chan K.G."/>
        </authorList>
    </citation>
    <scope>NUCLEOTIDE SEQUENCE [LARGE SCALE GENOMIC DNA]</scope>
    <source>
        <strain evidence="9 10">CI_885</strain>
    </source>
</reference>
<dbReference type="OrthoDB" id="1238974at2"/>
<feature type="transmembrane region" description="Helical" evidence="8">
    <location>
        <begin position="85"/>
        <end position="106"/>
    </location>
</feature>
<evidence type="ECO:0000313" key="9">
    <source>
        <dbReference type="EMBL" id="KPE51812.1"/>
    </source>
</evidence>
<reference evidence="10" key="2">
    <citation type="submission" date="2015-09" db="EMBL/GenBank/DDBJ databases">
        <title>Draft genome sequence of a multidrug-resistant Chryseobacterium indologenes isolate from Malaysia.</title>
        <authorList>
            <person name="Yu C.Y."/>
            <person name="Ang G.Y."/>
            <person name="Chan K.-G."/>
        </authorList>
    </citation>
    <scope>NUCLEOTIDE SEQUENCE [LARGE SCALE GENOMIC DNA]</scope>
    <source>
        <strain evidence="10">CI_885</strain>
    </source>
</reference>
<keyword evidence="4" id="KW-0808">Transferase</keyword>
<dbReference type="Proteomes" id="UP000037953">
    <property type="component" value="Unassembled WGS sequence"/>
</dbReference>
<comment type="subcellular location">
    <subcellularLocation>
        <location evidence="1">Cell membrane</location>
        <topology evidence="1">Multi-pass membrane protein</topology>
    </subcellularLocation>
</comment>
<evidence type="ECO:0000256" key="1">
    <source>
        <dbReference type="ARBA" id="ARBA00004651"/>
    </source>
</evidence>
<name>A0A0N0IX07_CHRID</name>
<dbReference type="RefSeq" id="WP_062697371.1">
    <property type="nucleotide sequence ID" value="NZ_LJOD01000003.1"/>
</dbReference>
<feature type="transmembrane region" description="Helical" evidence="8">
    <location>
        <begin position="351"/>
        <end position="367"/>
    </location>
</feature>
<evidence type="ECO:0000313" key="10">
    <source>
        <dbReference type="Proteomes" id="UP000037953"/>
    </source>
</evidence>
<sequence length="408" mass="47567">MDFFLNWKTFLILNLFILTVKILFSVYTKFNAEFFEDWSIAENLARDGVYSMQSRFGSSAYKLPAYPLFLSFFIKMFGTVNAVKCIVVIQHVFYFMIPVILVKIFGNFKLKTAGFLAAYFFIFSPAYFYYSNVLEATNLFILIFAGWIYSYSIIWSQLVTYKKLIAFSVMTALVALTQVVAVPIMAVLILVMLFYKKLSIKQIVTVSCIAVLLYSPWVIRNYLTFDKLIVSKSPVWQNVYLGYESEYQILPGNKFMTDEEEKAVAEKIAVHNEFEDEYIFEEAVSKIVEADKMAPLKKGFNNFISLWFVPKRYFDNNGWSVLIGRKLYVIGINLLFVVSLVYFFRRSKTLFLLLGIIFAGFTFPYLIGHAANIRFKLDFEWIETSVISLFIFFKYLNIKRTSDKEQEI</sequence>
<keyword evidence="6 8" id="KW-1133">Transmembrane helix</keyword>
<feature type="transmembrane region" description="Helical" evidence="8">
    <location>
        <begin position="7"/>
        <end position="27"/>
    </location>
</feature>
<evidence type="ECO:0000256" key="7">
    <source>
        <dbReference type="ARBA" id="ARBA00023136"/>
    </source>
</evidence>
<keyword evidence="7 8" id="KW-0472">Membrane</keyword>
<evidence type="ECO:0000256" key="3">
    <source>
        <dbReference type="ARBA" id="ARBA00022676"/>
    </source>
</evidence>
<keyword evidence="2" id="KW-1003">Cell membrane</keyword>
<evidence type="ECO:0008006" key="11">
    <source>
        <dbReference type="Google" id="ProtNLM"/>
    </source>
</evidence>
<feature type="transmembrane region" description="Helical" evidence="8">
    <location>
        <begin position="139"/>
        <end position="158"/>
    </location>
</feature>
<comment type="caution">
    <text evidence="9">The sequence shown here is derived from an EMBL/GenBank/DDBJ whole genome shotgun (WGS) entry which is preliminary data.</text>
</comment>
<dbReference type="PATRIC" id="fig|253.9.peg.2903"/>
<dbReference type="PANTHER" id="PTHR33908">
    <property type="entry name" value="MANNOSYLTRANSFERASE YKCB-RELATED"/>
    <property type="match status" value="1"/>
</dbReference>
<dbReference type="PANTHER" id="PTHR33908:SF11">
    <property type="entry name" value="MEMBRANE PROTEIN"/>
    <property type="match status" value="1"/>
</dbReference>
<gene>
    <name evidence="9" type="ORF">AOB46_06180</name>
</gene>
<evidence type="ECO:0000256" key="6">
    <source>
        <dbReference type="ARBA" id="ARBA00022989"/>
    </source>
</evidence>
<proteinExistence type="predicted"/>
<keyword evidence="3" id="KW-0328">Glycosyltransferase</keyword>
<keyword evidence="5 8" id="KW-0812">Transmembrane</keyword>
<feature type="transmembrane region" description="Helical" evidence="8">
    <location>
        <begin position="202"/>
        <end position="219"/>
    </location>
</feature>
<feature type="transmembrane region" description="Helical" evidence="8">
    <location>
        <begin position="164"/>
        <end position="195"/>
    </location>
</feature>
<dbReference type="GO" id="GO:0016763">
    <property type="term" value="F:pentosyltransferase activity"/>
    <property type="evidence" value="ECO:0007669"/>
    <property type="project" value="TreeGrafter"/>
</dbReference>
<dbReference type="EMBL" id="LJOD01000003">
    <property type="protein sequence ID" value="KPE51812.1"/>
    <property type="molecule type" value="Genomic_DNA"/>
</dbReference>
<evidence type="ECO:0000256" key="8">
    <source>
        <dbReference type="SAM" id="Phobius"/>
    </source>
</evidence>
<evidence type="ECO:0000256" key="5">
    <source>
        <dbReference type="ARBA" id="ARBA00022692"/>
    </source>
</evidence>
<dbReference type="AlphaFoldDB" id="A0A0N0IX07"/>
<dbReference type="GO" id="GO:0005886">
    <property type="term" value="C:plasma membrane"/>
    <property type="evidence" value="ECO:0007669"/>
    <property type="project" value="UniProtKB-SubCell"/>
</dbReference>
<feature type="transmembrane region" description="Helical" evidence="8">
    <location>
        <begin position="112"/>
        <end position="130"/>
    </location>
</feature>
<feature type="transmembrane region" description="Helical" evidence="8">
    <location>
        <begin position="379"/>
        <end position="396"/>
    </location>
</feature>
<accession>A0A0N0IX07</accession>
<protein>
    <recommendedName>
        <fullName evidence="11">Glycosyltransferase RgtA/B/C/D-like domain-containing protein</fullName>
    </recommendedName>
</protein>
<evidence type="ECO:0000256" key="4">
    <source>
        <dbReference type="ARBA" id="ARBA00022679"/>
    </source>
</evidence>
<feature type="transmembrane region" description="Helical" evidence="8">
    <location>
        <begin position="327"/>
        <end position="344"/>
    </location>
</feature>
<dbReference type="GO" id="GO:0009103">
    <property type="term" value="P:lipopolysaccharide biosynthetic process"/>
    <property type="evidence" value="ECO:0007669"/>
    <property type="project" value="UniProtKB-ARBA"/>
</dbReference>
<organism evidence="9 10">
    <name type="scientific">Chryseobacterium indologenes</name>
    <name type="common">Flavobacterium indologenes</name>
    <dbReference type="NCBI Taxonomy" id="253"/>
    <lineage>
        <taxon>Bacteria</taxon>
        <taxon>Pseudomonadati</taxon>
        <taxon>Bacteroidota</taxon>
        <taxon>Flavobacteriia</taxon>
        <taxon>Flavobacteriales</taxon>
        <taxon>Weeksellaceae</taxon>
        <taxon>Chryseobacterium group</taxon>
        <taxon>Chryseobacterium</taxon>
    </lineage>
</organism>